<dbReference type="GO" id="GO:0005829">
    <property type="term" value="C:cytosol"/>
    <property type="evidence" value="ECO:0007669"/>
    <property type="project" value="TreeGrafter"/>
</dbReference>
<evidence type="ECO:0000256" key="6">
    <source>
        <dbReference type="ARBA" id="ARBA00023141"/>
    </source>
</evidence>
<comment type="catalytic activity">
    <reaction evidence="8">
        <text>(1S,2R)-1-C-(indol-3-yl)glycerol 3-phosphate + L-serine = D-glyceraldehyde 3-phosphate + L-tryptophan + H2O</text>
        <dbReference type="Rhea" id="RHEA:10532"/>
        <dbReference type="ChEBI" id="CHEBI:15377"/>
        <dbReference type="ChEBI" id="CHEBI:33384"/>
        <dbReference type="ChEBI" id="CHEBI:57912"/>
        <dbReference type="ChEBI" id="CHEBI:58866"/>
        <dbReference type="ChEBI" id="CHEBI:59776"/>
        <dbReference type="EC" id="4.2.1.20"/>
    </reaction>
</comment>
<keyword evidence="4" id="KW-0028">Amino-acid biosynthesis</keyword>
<protein>
    <recommendedName>
        <fullName evidence="3">tryptophan synthase</fullName>
        <ecNumber evidence="3">4.2.1.20</ecNumber>
    </recommendedName>
</protein>
<keyword evidence="6" id="KW-0057">Aromatic amino acid biosynthesis</keyword>
<dbReference type="EMBL" id="JRPD02000011">
    <property type="protein sequence ID" value="TLE00073.1"/>
    <property type="molecule type" value="Genomic_DNA"/>
</dbReference>
<dbReference type="Proteomes" id="UP000029922">
    <property type="component" value="Unassembled WGS sequence"/>
</dbReference>
<proteinExistence type="inferred from homology"/>
<dbReference type="SUPFAM" id="SSF51366">
    <property type="entry name" value="Ribulose-phoshate binding barrel"/>
    <property type="match status" value="1"/>
</dbReference>
<dbReference type="CDD" id="cd04724">
    <property type="entry name" value="Tryptophan_synthase_alpha"/>
    <property type="match status" value="1"/>
</dbReference>
<dbReference type="UniPathway" id="UPA00035">
    <property type="reaction ID" value="UER00044"/>
</dbReference>
<keyword evidence="5" id="KW-0822">Tryptophan biosynthesis</keyword>
<name>A0A377PUC0_9HELI</name>
<comment type="similarity">
    <text evidence="9">Belongs to the TrpA family.</text>
</comment>
<sequence length="254" mass="28416">MQRLELMGHVVAGYPDMKTCLCAGTGICSGGANFLEVQFPFSDGNADGSIIQQASDYSIKHNFEPKNGFMIIRTLVKNTAKNILAMTYANIVFQYGIYEFVKELKECGAYGLIVPDFCFNQDDFGLREACLQEEIHFIEIITPITPAKRIRSIARYTNAPFVYAVARNGITGDKTKISQNVLDYIKEANEICEQESKHIMLGFGINDSNQLRILDGKIYGVVAGSYFLNIINENKDSNDLVAVMKEATRKLLDY</sequence>
<evidence type="ECO:0000256" key="9">
    <source>
        <dbReference type="RuleBase" id="RU003662"/>
    </source>
</evidence>
<evidence type="ECO:0000256" key="7">
    <source>
        <dbReference type="ARBA" id="ARBA00023239"/>
    </source>
</evidence>
<dbReference type="Gene3D" id="3.20.20.70">
    <property type="entry name" value="Aldolase class I"/>
    <property type="match status" value="1"/>
</dbReference>
<dbReference type="EMBL" id="UGJE01000002">
    <property type="protein sequence ID" value="STQ86079.1"/>
    <property type="molecule type" value="Genomic_DNA"/>
</dbReference>
<evidence type="ECO:0000256" key="3">
    <source>
        <dbReference type="ARBA" id="ARBA00012043"/>
    </source>
</evidence>
<keyword evidence="13" id="KW-1185">Reference proteome</keyword>
<dbReference type="InterPro" id="IPR011060">
    <property type="entry name" value="RibuloseP-bd_barrel"/>
</dbReference>
<dbReference type="PANTHER" id="PTHR43406">
    <property type="entry name" value="TRYPTOPHAN SYNTHASE, ALPHA CHAIN"/>
    <property type="match status" value="1"/>
</dbReference>
<evidence type="ECO:0000313" key="13">
    <source>
        <dbReference type="Proteomes" id="UP000255139"/>
    </source>
</evidence>
<dbReference type="RefSeq" id="WP_104692151.1">
    <property type="nucleotide sequence ID" value="NZ_FZML01000012.1"/>
</dbReference>
<evidence type="ECO:0000256" key="5">
    <source>
        <dbReference type="ARBA" id="ARBA00022822"/>
    </source>
</evidence>
<evidence type="ECO:0000256" key="8">
    <source>
        <dbReference type="ARBA" id="ARBA00049047"/>
    </source>
</evidence>
<accession>A0A377PUC0</accession>
<gene>
    <name evidence="10" type="primary">trpA</name>
    <name evidence="11" type="ORF">LS73_005955</name>
    <name evidence="10" type="ORF">NCTC12714_00870</name>
</gene>
<dbReference type="InterPro" id="IPR002028">
    <property type="entry name" value="Trp_synthase_suA"/>
</dbReference>
<organism evidence="10 13">
    <name type="scientific">Helicobacter muridarum</name>
    <dbReference type="NCBI Taxonomy" id="216"/>
    <lineage>
        <taxon>Bacteria</taxon>
        <taxon>Pseudomonadati</taxon>
        <taxon>Campylobacterota</taxon>
        <taxon>Epsilonproteobacteria</taxon>
        <taxon>Campylobacterales</taxon>
        <taxon>Helicobacteraceae</taxon>
        <taxon>Helicobacter</taxon>
    </lineage>
</organism>
<comment type="pathway">
    <text evidence="1">Amino-acid biosynthesis; L-tryptophan biosynthesis; L-tryptophan from chorismate: step 5/5.</text>
</comment>
<dbReference type="Proteomes" id="UP000255139">
    <property type="component" value="Unassembled WGS sequence"/>
</dbReference>
<reference evidence="10 13" key="2">
    <citation type="submission" date="2018-06" db="EMBL/GenBank/DDBJ databases">
        <authorList>
            <consortium name="Pathogen Informatics"/>
            <person name="Doyle S."/>
        </authorList>
    </citation>
    <scope>NUCLEOTIDE SEQUENCE [LARGE SCALE GENOMIC DNA]</scope>
    <source>
        <strain evidence="10 13">NCTC12714</strain>
    </source>
</reference>
<evidence type="ECO:0000256" key="2">
    <source>
        <dbReference type="ARBA" id="ARBA00011270"/>
    </source>
</evidence>
<evidence type="ECO:0000256" key="4">
    <source>
        <dbReference type="ARBA" id="ARBA00022605"/>
    </source>
</evidence>
<dbReference type="OrthoDB" id="9804578at2"/>
<comment type="subunit">
    <text evidence="2">Tetramer of two alpha and two beta chains.</text>
</comment>
<dbReference type="InterPro" id="IPR013785">
    <property type="entry name" value="Aldolase_TIM"/>
</dbReference>
<evidence type="ECO:0000313" key="10">
    <source>
        <dbReference type="EMBL" id="STQ86079.1"/>
    </source>
</evidence>
<dbReference type="AlphaFoldDB" id="A0A377PUC0"/>
<evidence type="ECO:0000256" key="1">
    <source>
        <dbReference type="ARBA" id="ARBA00004733"/>
    </source>
</evidence>
<evidence type="ECO:0000313" key="12">
    <source>
        <dbReference type="Proteomes" id="UP000029922"/>
    </source>
</evidence>
<dbReference type="PANTHER" id="PTHR43406:SF1">
    <property type="entry name" value="TRYPTOPHAN SYNTHASE ALPHA CHAIN, CHLOROPLASTIC"/>
    <property type="match status" value="1"/>
</dbReference>
<dbReference type="NCBIfam" id="TIGR00262">
    <property type="entry name" value="trpA"/>
    <property type="match status" value="1"/>
</dbReference>
<dbReference type="EC" id="4.2.1.20" evidence="3"/>
<keyword evidence="7 10" id="KW-0456">Lyase</keyword>
<reference evidence="11 12" key="1">
    <citation type="journal article" date="2014" name="Genome Announc.">
        <title>Draft genome sequences of eight enterohepatic helicobacter species isolated from both laboratory and wild rodents.</title>
        <authorList>
            <person name="Sheh A."/>
            <person name="Shen Z."/>
            <person name="Fox J.G."/>
        </authorList>
    </citation>
    <scope>NUCLEOTIDE SEQUENCE [LARGE SCALE GENOMIC DNA]</scope>
    <source>
        <strain evidence="11 12">ST1</strain>
    </source>
</reference>
<dbReference type="Pfam" id="PF00290">
    <property type="entry name" value="Trp_syntA"/>
    <property type="match status" value="1"/>
</dbReference>
<evidence type="ECO:0000313" key="11">
    <source>
        <dbReference type="EMBL" id="TLE00073.1"/>
    </source>
</evidence>
<dbReference type="GO" id="GO:0004834">
    <property type="term" value="F:tryptophan synthase activity"/>
    <property type="evidence" value="ECO:0007669"/>
    <property type="project" value="UniProtKB-EC"/>
</dbReference>